<feature type="compositionally biased region" description="Basic residues" evidence="1">
    <location>
        <begin position="169"/>
        <end position="178"/>
    </location>
</feature>
<gene>
    <name evidence="2" type="ORF">LSAA_480</name>
</gene>
<reference evidence="2" key="1">
    <citation type="submission" date="2021-02" db="EMBL/GenBank/DDBJ databases">
        <authorList>
            <person name="Bekaert M."/>
        </authorList>
    </citation>
    <scope>NUCLEOTIDE SEQUENCE</scope>
    <source>
        <strain evidence="2">IoA-00</strain>
    </source>
</reference>
<proteinExistence type="predicted"/>
<dbReference type="AlphaFoldDB" id="A0A7R8CB12"/>
<protein>
    <submittedName>
        <fullName evidence="2">(salmon louse) hypothetical protein</fullName>
    </submittedName>
</protein>
<organism evidence="2 3">
    <name type="scientific">Lepeophtheirus salmonis</name>
    <name type="common">Salmon louse</name>
    <name type="synonym">Caligus salmonis</name>
    <dbReference type="NCBI Taxonomy" id="72036"/>
    <lineage>
        <taxon>Eukaryota</taxon>
        <taxon>Metazoa</taxon>
        <taxon>Ecdysozoa</taxon>
        <taxon>Arthropoda</taxon>
        <taxon>Crustacea</taxon>
        <taxon>Multicrustacea</taxon>
        <taxon>Hexanauplia</taxon>
        <taxon>Copepoda</taxon>
        <taxon>Siphonostomatoida</taxon>
        <taxon>Caligidae</taxon>
        <taxon>Lepeophtheirus</taxon>
    </lineage>
</organism>
<evidence type="ECO:0000256" key="1">
    <source>
        <dbReference type="SAM" id="MobiDB-lite"/>
    </source>
</evidence>
<name>A0A7R8CB12_LEPSM</name>
<evidence type="ECO:0000313" key="3">
    <source>
        <dbReference type="Proteomes" id="UP000675881"/>
    </source>
</evidence>
<sequence>MMSNQKSKRNVSLSLNSVNKTTASIDTYEPNEPIVSIMSVNKEKTTPVSSPHQKHYKKCLNKEIEIAVLQNGDSLSRPSKLFSDDNGNRKQIKDESIIDTDLDFLNDIPKSQNKLKRGRKEKIKIETPSDTIEDKECPRRISSRVKHKRIIIDCQDLSSPEEHELEKNPRKKTKKENT</sequence>
<evidence type="ECO:0000313" key="2">
    <source>
        <dbReference type="EMBL" id="CAF2755019.1"/>
    </source>
</evidence>
<dbReference type="Proteomes" id="UP000675881">
    <property type="component" value="Chromosome 1"/>
</dbReference>
<keyword evidence="3" id="KW-1185">Reference proteome</keyword>
<accession>A0A7R8CB12</accession>
<dbReference type="EMBL" id="HG994580">
    <property type="protein sequence ID" value="CAF2755019.1"/>
    <property type="molecule type" value="Genomic_DNA"/>
</dbReference>
<dbReference type="OrthoDB" id="9996895at2759"/>
<feature type="region of interest" description="Disordered" evidence="1">
    <location>
        <begin position="156"/>
        <end position="178"/>
    </location>
</feature>